<evidence type="ECO:0000313" key="3">
    <source>
        <dbReference type="EMBL" id="MBM9475672.1"/>
    </source>
</evidence>
<organism evidence="3 4">
    <name type="scientific">Nakamurella flavida</name>
    <dbReference type="NCBI Taxonomy" id="363630"/>
    <lineage>
        <taxon>Bacteria</taxon>
        <taxon>Bacillati</taxon>
        <taxon>Actinomycetota</taxon>
        <taxon>Actinomycetes</taxon>
        <taxon>Nakamurellales</taxon>
        <taxon>Nakamurellaceae</taxon>
        <taxon>Nakamurella</taxon>
    </lineage>
</organism>
<feature type="compositionally biased region" description="Pro residues" evidence="1">
    <location>
        <begin position="1"/>
        <end position="12"/>
    </location>
</feature>
<reference evidence="3" key="1">
    <citation type="submission" date="2021-01" db="EMBL/GenBank/DDBJ databases">
        <title>KCTC 19127 draft genome.</title>
        <authorList>
            <person name="An D."/>
        </authorList>
    </citation>
    <scope>NUCLEOTIDE SEQUENCE</scope>
    <source>
        <strain evidence="3">KCTC 19127</strain>
    </source>
</reference>
<name>A0A938YGU9_9ACTN</name>
<dbReference type="Proteomes" id="UP000663801">
    <property type="component" value="Unassembled WGS sequence"/>
</dbReference>
<dbReference type="RefSeq" id="WP_205255775.1">
    <property type="nucleotide sequence ID" value="NZ_BAAAPV010000002.1"/>
</dbReference>
<comment type="caution">
    <text evidence="3">The sequence shown here is derived from an EMBL/GenBank/DDBJ whole genome shotgun (WGS) entry which is preliminary data.</text>
</comment>
<evidence type="ECO:0000256" key="1">
    <source>
        <dbReference type="SAM" id="MobiDB-lite"/>
    </source>
</evidence>
<keyword evidence="2" id="KW-0472">Membrane</keyword>
<sequence length="217" mass="20553">MAATPENPPNPDIPAVQPDRWGDAQAPSGVPRHDLPDHAWTAPAGPDGPGTTAAPSDDPWSAAGAGATRPVGPTGPDAAPVWGAPDPNRRPPAGWRRAAGAVAVAAAVAVVGGVTVATAATAGTTSTERFGGPGGTDGRSRTMPGEDGTLAPVPDAGTGGTGGTGTGGRPPKGGVPGQRPGGAMPGGELPEGVVPGQREDATGTGGSSGGAAGGTDI</sequence>
<accession>A0A938YGU9</accession>
<gene>
    <name evidence="3" type="ORF">JL107_04345</name>
</gene>
<feature type="region of interest" description="Disordered" evidence="1">
    <location>
        <begin position="125"/>
        <end position="217"/>
    </location>
</feature>
<keyword evidence="2" id="KW-1133">Transmembrane helix</keyword>
<proteinExistence type="predicted"/>
<evidence type="ECO:0000313" key="4">
    <source>
        <dbReference type="Proteomes" id="UP000663801"/>
    </source>
</evidence>
<feature type="compositionally biased region" description="Gly residues" evidence="1">
    <location>
        <begin position="203"/>
        <end position="217"/>
    </location>
</feature>
<keyword evidence="4" id="KW-1185">Reference proteome</keyword>
<keyword evidence="2" id="KW-0812">Transmembrane</keyword>
<evidence type="ECO:0000256" key="2">
    <source>
        <dbReference type="SAM" id="Phobius"/>
    </source>
</evidence>
<dbReference type="EMBL" id="JAERWL010000005">
    <property type="protein sequence ID" value="MBM9475672.1"/>
    <property type="molecule type" value="Genomic_DNA"/>
</dbReference>
<feature type="transmembrane region" description="Helical" evidence="2">
    <location>
        <begin position="98"/>
        <end position="120"/>
    </location>
</feature>
<dbReference type="AlphaFoldDB" id="A0A938YGU9"/>
<feature type="compositionally biased region" description="Gly residues" evidence="1">
    <location>
        <begin position="157"/>
        <end position="185"/>
    </location>
</feature>
<feature type="region of interest" description="Disordered" evidence="1">
    <location>
        <begin position="1"/>
        <end position="98"/>
    </location>
</feature>
<feature type="compositionally biased region" description="Low complexity" evidence="1">
    <location>
        <begin position="186"/>
        <end position="196"/>
    </location>
</feature>
<protein>
    <submittedName>
        <fullName evidence="3">Uncharacterized protein</fullName>
    </submittedName>
</protein>